<dbReference type="InterPro" id="IPR024747">
    <property type="entry name" value="Pyridox_Oxase-rel"/>
</dbReference>
<dbReference type="SUPFAM" id="SSF50475">
    <property type="entry name" value="FMN-binding split barrel"/>
    <property type="match status" value="1"/>
</dbReference>
<name>A0A160VIJ8_9ZZZZ</name>
<sequence length="210" mass="23642">MSFKTDRTRVRRLPQRGHYDKNTIYPIIDEALYCHVGINVNDSPAVIPTIHARKNDTLYIHGSAASRLLKSIPKENNICVTITLLDGIVLARSAFHHSLNYRSVVIFGKGDLVNDQNEKWNALKTVSDHLIPGRWEDARQPNQKELDATTVISISLKEASAKIRTGPPSDEEVDYQLPVWAGVLPYTIKKGELIPDPRLPKSINIPDYLI</sequence>
<dbReference type="Gene3D" id="2.30.110.10">
    <property type="entry name" value="Electron Transport, Fmn-binding Protein, Chain A"/>
    <property type="match status" value="1"/>
</dbReference>
<protein>
    <submittedName>
        <fullName evidence="1">Pyridoxamine 5'-phosphate oxidase</fullName>
        <ecNumber evidence="1">1.4.3.5</ecNumber>
    </submittedName>
</protein>
<dbReference type="PANTHER" id="PTHR34071:SF2">
    <property type="entry name" value="FLAVIN-NUCLEOTIDE-BINDING PROTEIN"/>
    <property type="match status" value="1"/>
</dbReference>
<proteinExistence type="predicted"/>
<dbReference type="PANTHER" id="PTHR34071">
    <property type="entry name" value="5-NITROIMIDAZOLE ANTIBIOTICS RESISTANCE PROTEIN, NIMA-FAMILY-RELATED PROTEIN-RELATED"/>
    <property type="match status" value="1"/>
</dbReference>
<evidence type="ECO:0000313" key="1">
    <source>
        <dbReference type="EMBL" id="CUV10768.1"/>
    </source>
</evidence>
<dbReference type="EC" id="1.4.3.5" evidence="1"/>
<organism evidence="1">
    <name type="scientific">hydrothermal vent metagenome</name>
    <dbReference type="NCBI Taxonomy" id="652676"/>
    <lineage>
        <taxon>unclassified sequences</taxon>
        <taxon>metagenomes</taxon>
        <taxon>ecological metagenomes</taxon>
    </lineage>
</organism>
<gene>
    <name evidence="1" type="ORF">MGWOODY_Mmi2598</name>
</gene>
<dbReference type="Pfam" id="PF12900">
    <property type="entry name" value="Pyridox_ox_2"/>
    <property type="match status" value="1"/>
</dbReference>
<dbReference type="AlphaFoldDB" id="A0A160VIJ8"/>
<dbReference type="GO" id="GO:0004733">
    <property type="term" value="F:pyridoxamine phosphate oxidase activity"/>
    <property type="evidence" value="ECO:0007669"/>
    <property type="project" value="UniProtKB-EC"/>
</dbReference>
<reference evidence="1" key="1">
    <citation type="submission" date="2015-10" db="EMBL/GenBank/DDBJ databases">
        <authorList>
            <person name="Gilbert D.G."/>
        </authorList>
    </citation>
    <scope>NUCLEOTIDE SEQUENCE</scope>
</reference>
<dbReference type="InterPro" id="IPR012349">
    <property type="entry name" value="Split_barrel_FMN-bd"/>
</dbReference>
<keyword evidence="1" id="KW-0560">Oxidoreductase</keyword>
<accession>A0A160VIJ8</accession>
<dbReference type="EMBL" id="FAXC01000493">
    <property type="protein sequence ID" value="CUV10768.1"/>
    <property type="molecule type" value="Genomic_DNA"/>
</dbReference>